<name>A0A4S8L6K5_DENBC</name>
<evidence type="ECO:0000313" key="5">
    <source>
        <dbReference type="Proteomes" id="UP000297245"/>
    </source>
</evidence>
<evidence type="ECO:0000259" key="2">
    <source>
        <dbReference type="Pfam" id="PF10342"/>
    </source>
</evidence>
<protein>
    <recommendedName>
        <fullName evidence="2">Yeast cell wall synthesis Kre9/Knh1-like N-terminal domain-containing protein</fullName>
    </recommendedName>
</protein>
<evidence type="ECO:0000313" key="3">
    <source>
        <dbReference type="EMBL" id="THU84266.1"/>
    </source>
</evidence>
<reference evidence="3 5" key="1">
    <citation type="journal article" date="2019" name="Nat. Ecol. Evol.">
        <title>Megaphylogeny resolves global patterns of mushroom evolution.</title>
        <authorList>
            <person name="Varga T."/>
            <person name="Krizsan K."/>
            <person name="Foldi C."/>
            <person name="Dima B."/>
            <person name="Sanchez-Garcia M."/>
            <person name="Sanchez-Ramirez S."/>
            <person name="Szollosi G.J."/>
            <person name="Szarkandi J.G."/>
            <person name="Papp V."/>
            <person name="Albert L."/>
            <person name="Andreopoulos W."/>
            <person name="Angelini C."/>
            <person name="Antonin V."/>
            <person name="Barry K.W."/>
            <person name="Bougher N.L."/>
            <person name="Buchanan P."/>
            <person name="Buyck B."/>
            <person name="Bense V."/>
            <person name="Catcheside P."/>
            <person name="Chovatia M."/>
            <person name="Cooper J."/>
            <person name="Damon W."/>
            <person name="Desjardin D."/>
            <person name="Finy P."/>
            <person name="Geml J."/>
            <person name="Haridas S."/>
            <person name="Hughes K."/>
            <person name="Justo A."/>
            <person name="Karasinski D."/>
            <person name="Kautmanova I."/>
            <person name="Kiss B."/>
            <person name="Kocsube S."/>
            <person name="Kotiranta H."/>
            <person name="LaButti K.M."/>
            <person name="Lechner B.E."/>
            <person name="Liimatainen K."/>
            <person name="Lipzen A."/>
            <person name="Lukacs Z."/>
            <person name="Mihaltcheva S."/>
            <person name="Morgado L.N."/>
            <person name="Niskanen T."/>
            <person name="Noordeloos M.E."/>
            <person name="Ohm R.A."/>
            <person name="Ortiz-Santana B."/>
            <person name="Ovrebo C."/>
            <person name="Racz N."/>
            <person name="Riley R."/>
            <person name="Savchenko A."/>
            <person name="Shiryaev A."/>
            <person name="Soop K."/>
            <person name="Spirin V."/>
            <person name="Szebenyi C."/>
            <person name="Tomsovsky M."/>
            <person name="Tulloss R.E."/>
            <person name="Uehling J."/>
            <person name="Grigoriev I.V."/>
            <person name="Vagvolgyi C."/>
            <person name="Papp T."/>
            <person name="Martin F.M."/>
            <person name="Miettinen O."/>
            <person name="Hibbett D.S."/>
            <person name="Nagy L.G."/>
        </authorList>
    </citation>
    <scope>NUCLEOTIDE SEQUENCE [LARGE SCALE GENOMIC DNA]</scope>
    <source>
        <strain evidence="3 5">CBS 962.96</strain>
    </source>
</reference>
<dbReference type="AlphaFoldDB" id="A0A4S8L6K5"/>
<dbReference type="InterPro" id="IPR018466">
    <property type="entry name" value="Kre9/Knh1-like_N"/>
</dbReference>
<dbReference type="Pfam" id="PF10342">
    <property type="entry name" value="Kre9_KNH"/>
    <property type="match status" value="1"/>
</dbReference>
<organism evidence="3 5">
    <name type="scientific">Dendrothele bispora (strain CBS 962.96)</name>
    <dbReference type="NCBI Taxonomy" id="1314807"/>
    <lineage>
        <taxon>Eukaryota</taxon>
        <taxon>Fungi</taxon>
        <taxon>Dikarya</taxon>
        <taxon>Basidiomycota</taxon>
        <taxon>Agaricomycotina</taxon>
        <taxon>Agaricomycetes</taxon>
        <taxon>Agaricomycetidae</taxon>
        <taxon>Agaricales</taxon>
        <taxon>Agaricales incertae sedis</taxon>
        <taxon>Dendrothele</taxon>
    </lineage>
</organism>
<dbReference type="EMBL" id="ML179560">
    <property type="protein sequence ID" value="THU85204.1"/>
    <property type="molecule type" value="Genomic_DNA"/>
</dbReference>
<feature type="non-terminal residue" evidence="3">
    <location>
        <position position="1"/>
    </location>
</feature>
<dbReference type="Proteomes" id="UP000297245">
    <property type="component" value="Unassembled WGS sequence"/>
</dbReference>
<sequence>LATLAAFATLGYASPIEQRAALDVFAPPITSPVAGDVWVVGETKNVTWDVSHAPTQITNPEGTILLRKGNLTTTDILATGFDIRDGSVEVTVPDVEDDDDYSVVLFGDSGNWSPDFNITHKAN</sequence>
<dbReference type="OrthoDB" id="2317741at2759"/>
<evidence type="ECO:0000256" key="1">
    <source>
        <dbReference type="ARBA" id="ARBA00022729"/>
    </source>
</evidence>
<accession>A0A4S8L6K5</accession>
<feature type="domain" description="Yeast cell wall synthesis Kre9/Knh1-like N-terminal" evidence="2">
    <location>
        <begin position="31"/>
        <end position="118"/>
    </location>
</feature>
<proteinExistence type="predicted"/>
<evidence type="ECO:0000313" key="4">
    <source>
        <dbReference type="EMBL" id="THU85204.1"/>
    </source>
</evidence>
<keyword evidence="1" id="KW-0732">Signal</keyword>
<dbReference type="EMBL" id="ML179610">
    <property type="protein sequence ID" value="THU84266.1"/>
    <property type="molecule type" value="Genomic_DNA"/>
</dbReference>
<keyword evidence="5" id="KW-1185">Reference proteome</keyword>
<gene>
    <name evidence="4" type="ORF">K435DRAFT_686022</name>
    <name evidence="3" type="ORF">K435DRAFT_687871</name>
</gene>